<evidence type="ECO:0000256" key="1">
    <source>
        <dbReference type="SAM" id="Coils"/>
    </source>
</evidence>
<reference evidence="2 3" key="1">
    <citation type="submission" date="2015-09" db="EMBL/GenBank/DDBJ databases">
        <authorList>
            <consortium name="Pathogen Informatics"/>
        </authorList>
    </citation>
    <scope>NUCLEOTIDE SEQUENCE [LARGE SCALE GENOMIC DNA]</scope>
    <source>
        <strain evidence="2 3">2789STDY5608838</strain>
    </source>
</reference>
<protein>
    <submittedName>
        <fullName evidence="2">Uncharacterized protein</fullName>
    </submittedName>
</protein>
<proteinExistence type="predicted"/>
<dbReference type="Proteomes" id="UP000095447">
    <property type="component" value="Unassembled WGS sequence"/>
</dbReference>
<dbReference type="EMBL" id="CYZA01000001">
    <property type="protein sequence ID" value="CUN39302.1"/>
    <property type="molecule type" value="Genomic_DNA"/>
</dbReference>
<gene>
    <name evidence="2" type="ORF">ERS852395_00176</name>
</gene>
<name>A0A173WIJ7_9FIRM</name>
<dbReference type="RefSeq" id="WP_055052453.1">
    <property type="nucleotide sequence ID" value="NZ_CYZA01000001.1"/>
</dbReference>
<evidence type="ECO:0000313" key="3">
    <source>
        <dbReference type="Proteomes" id="UP000095447"/>
    </source>
</evidence>
<sequence length="303" mass="34694">MDDLQKKVVKATELYPEVLMQHSALKRVMADIFENERIKGRAFCLAFGLGIVDACTCNHDSIKDIFDSLKDDYSISDEVARWVIFTWCEVYNLKDYEKFLAPASAIDMIDSIFGDAVGKISDYVNQQQEVIEQEKRRKEEEQRLKALQVKKVLEKYNKYRDGIETSDTIDLFVTLFAYLQKKRIILDSVVVEKGNGQRITVSASSSKMTLQGKIGDFNVSIGVNDHGVKLQKTDNYEEKKAICLFLEDFSYAKEVLEGLKMIVNFVVQNNFEKCMVTEKGLAIKGIKVNMNKKKFYYGSQLLS</sequence>
<organism evidence="2 3">
    <name type="scientific">Blautia obeum</name>
    <dbReference type="NCBI Taxonomy" id="40520"/>
    <lineage>
        <taxon>Bacteria</taxon>
        <taxon>Bacillati</taxon>
        <taxon>Bacillota</taxon>
        <taxon>Clostridia</taxon>
        <taxon>Lachnospirales</taxon>
        <taxon>Lachnospiraceae</taxon>
        <taxon>Blautia</taxon>
    </lineage>
</organism>
<feature type="coiled-coil region" evidence="1">
    <location>
        <begin position="123"/>
        <end position="150"/>
    </location>
</feature>
<accession>A0A173WIJ7</accession>
<evidence type="ECO:0000313" key="2">
    <source>
        <dbReference type="EMBL" id="CUN39302.1"/>
    </source>
</evidence>
<keyword evidence="1" id="KW-0175">Coiled coil</keyword>
<dbReference type="AlphaFoldDB" id="A0A173WIJ7"/>